<dbReference type="InterPro" id="IPR000084">
    <property type="entry name" value="PE-PGRS_N"/>
</dbReference>
<dbReference type="EMBL" id="JABVED010000006">
    <property type="protein sequence ID" value="MBC6448071.1"/>
    <property type="molecule type" value="Genomic_DNA"/>
</dbReference>
<dbReference type="Pfam" id="PF00934">
    <property type="entry name" value="PE"/>
    <property type="match status" value="1"/>
</dbReference>
<evidence type="ECO:0000313" key="2">
    <source>
        <dbReference type="EMBL" id="MBC6448071.1"/>
    </source>
</evidence>
<accession>A0ABR7L6S5</accession>
<feature type="domain" description="PE" evidence="1">
    <location>
        <begin position="27"/>
        <end position="116"/>
    </location>
</feature>
<keyword evidence="3" id="KW-1185">Reference proteome</keyword>
<protein>
    <submittedName>
        <fullName evidence="2">PE domain-containing protein</fullName>
    </submittedName>
</protein>
<gene>
    <name evidence="2" type="ORF">GPZ80_12925</name>
</gene>
<comment type="caution">
    <text evidence="2">The sequence shown here is derived from an EMBL/GenBank/DDBJ whole genome shotgun (WGS) entry which is preliminary data.</text>
</comment>
<dbReference type="RefSeq" id="WP_187220570.1">
    <property type="nucleotide sequence ID" value="NZ_JABVED010000006.1"/>
</dbReference>
<proteinExistence type="predicted"/>
<dbReference type="Proteomes" id="UP000734823">
    <property type="component" value="Unassembled WGS sequence"/>
</dbReference>
<name>A0ABR7L6S5_9PSEU</name>
<dbReference type="Gene3D" id="1.10.287.850">
    <property type="entry name" value="HP0062-like domain"/>
    <property type="match status" value="1"/>
</dbReference>
<evidence type="ECO:0000313" key="3">
    <source>
        <dbReference type="Proteomes" id="UP000734823"/>
    </source>
</evidence>
<reference evidence="2 3" key="1">
    <citation type="submission" date="2020-06" db="EMBL/GenBank/DDBJ databases">
        <title>Actinokineospora xiongansis sp. nov., isolated from soil of Baiyangdian.</title>
        <authorList>
            <person name="Zhang X."/>
        </authorList>
    </citation>
    <scope>NUCLEOTIDE SEQUENCE [LARGE SCALE GENOMIC DNA]</scope>
    <source>
        <strain evidence="2 3">HBU206404</strain>
    </source>
</reference>
<sequence>MPYLHDGGGGAAQAGGAIGSGLGMATMVVKPENILALRNDLTEIRDEVRDFLRYESELMRVRPPGADPVSRDSAEAFSQNAGSAIEAADGYVMELSAVIDALDETARAYGLVEETNTDTFLRGLQ</sequence>
<evidence type="ECO:0000259" key="1">
    <source>
        <dbReference type="Pfam" id="PF00934"/>
    </source>
</evidence>
<organism evidence="2 3">
    <name type="scientific">Actinokineospora xionganensis</name>
    <dbReference type="NCBI Taxonomy" id="2684470"/>
    <lineage>
        <taxon>Bacteria</taxon>
        <taxon>Bacillati</taxon>
        <taxon>Actinomycetota</taxon>
        <taxon>Actinomycetes</taxon>
        <taxon>Pseudonocardiales</taxon>
        <taxon>Pseudonocardiaceae</taxon>
        <taxon>Actinokineospora</taxon>
    </lineage>
</organism>